<proteinExistence type="predicted"/>
<protein>
    <submittedName>
        <fullName evidence="1">Uncharacterized protein</fullName>
    </submittedName>
</protein>
<accession>A0ACC2IGJ0</accession>
<evidence type="ECO:0000313" key="1">
    <source>
        <dbReference type="EMBL" id="KAJ8114330.1"/>
    </source>
</evidence>
<evidence type="ECO:0000313" key="2">
    <source>
        <dbReference type="Proteomes" id="UP001153331"/>
    </source>
</evidence>
<keyword evidence="2" id="KW-1185">Reference proteome</keyword>
<organism evidence="1 2">
    <name type="scientific">Boeremia exigua</name>
    <dbReference type="NCBI Taxonomy" id="749465"/>
    <lineage>
        <taxon>Eukaryota</taxon>
        <taxon>Fungi</taxon>
        <taxon>Dikarya</taxon>
        <taxon>Ascomycota</taxon>
        <taxon>Pezizomycotina</taxon>
        <taxon>Dothideomycetes</taxon>
        <taxon>Pleosporomycetidae</taxon>
        <taxon>Pleosporales</taxon>
        <taxon>Pleosporineae</taxon>
        <taxon>Didymellaceae</taxon>
        <taxon>Boeremia</taxon>
    </lineage>
</organism>
<gene>
    <name evidence="1" type="ORF">OPT61_g3758</name>
</gene>
<dbReference type="Proteomes" id="UP001153331">
    <property type="component" value="Unassembled WGS sequence"/>
</dbReference>
<reference evidence="1" key="1">
    <citation type="submission" date="2022-11" db="EMBL/GenBank/DDBJ databases">
        <title>Genome Sequence of Boeremia exigua.</title>
        <authorList>
            <person name="Buettner E."/>
        </authorList>
    </citation>
    <scope>NUCLEOTIDE SEQUENCE</scope>
    <source>
        <strain evidence="1">CU02</strain>
    </source>
</reference>
<comment type="caution">
    <text evidence="1">The sequence shown here is derived from an EMBL/GenBank/DDBJ whole genome shotgun (WGS) entry which is preliminary data.</text>
</comment>
<sequence length="1609" mass="179102">MAEQAITQGAIRSIFEPSGCFVEHPVLQCVQIKTMEPKAGEANPVQRFRVVLSDVRNFIQTMIATTANEIVTSGKLKKGSIVRLLKYNPQQVKDKNILIIMELDVLAEYGELDKIGQPEALDMKPKQQPAAISGNNFYGNKPAPAPQQQQRSLPVHQSNPSTSTHPHLYPIESLSPYAHKWTIRARCTHKGEMKEWHNAKGTGKLFSVNLLDDTGEIRATAFTEVAERLYPLFEEGVVYYISAPCRVTLAKKQFSNLPNDYELQFERDTEVEKAEDQDNKPQIRFNFTKIGDLNSVEKDTTIDTIGVLKEVGEVSTITSKNTNRDFSKRELTLADDSQTSVRLTIWGKTAESFDAPPESIVAFKGVKVGDFGGRSLSLLSSGSMMIDPDIDEAHKLRGWFNAVGQTATFSTHQNMASASGGSKNDNKLISQILEEESYLQDQPTYLSLRASVVYVKNTTVAYPACSTQGCNKKVIEENPGSWWCEKCQTSFPEPQYRYVLSVNVADHTGTLWLSCFDEAAQTIVGKSANEVMKIKEADEENNTTGNFLTIMQDATCKTFNFRVRAKMETYQDQPKPRYQVMNIYPLNYAQEANKLAQLIKQYDIDDNSNSLLTITLTYIHSAIGSYKMSNTMRAVEIRDGKGPIDSLHIADVPKPKLGKSQALVKIKAFGLNRMDLLQREGKYPVPPGASKILGVEFSGTIAELSAEGGGRENFKEGDEVFGLAYGGAYAEYIAVSTHMLVRKPKELTWEQCAGIPETWITATQAMYLVGKYAAGKSILWHAAASSVSIAGIQLSKADGASAVYATARQDAKCDFAVKELGATAAFNTTTQNWADEVLKATDGKGVDIIVDFIGASYFQNNLKAVAKDGVIVNLGFMGGTQVPEGTDISAFILKRCTFVGSSLRSRDEDYQGKLRDQLVEHALPKFKDGSFKLFIEKVLPWEQIQDAHTLMEENKTKGKLICTISEYIHDALSSTLAPPPILFLHSILASTLQKKMSMPYPNFDEPLPGDPSWVQRDNIKQRRWLSRSDEEIIKHMDNRNLRYRKGWPQLPPLPVSNNRDGARELVNNPQTIIEKVHTLCQAQEILPTQIYFAFRAPEVKEPNEQYLTLVITTDLNRDPIVYSLLLQIRKYLQQDPQHEEIAIEIIDDFVVHGLSTFAIPPSAADLQEVWRPVFGIVLEEICKQKEKWLTLEMLYRGVGADVTRCPATVVITSPTAASDLWTQDILPEIRKQVLPLSPFLEIELLCGSAFHIASNGLPPDAETYDQFVPMGSSIGQQGLGNHSGTAGGMIKLSNGKTYALTTHHVTRNDIIDNILSEKFKETGERPFLDLGNKSLNANKHRFTCPSNDDNTAFIHEHEIREQRWTQSRHPDAEEQLASTQRKLTRARQQNRSFGTVSASSGLRTVKCERFSSNPKDGKASAHTGKTQFRFLLDWSLLELHPNRVMTNYLPLTQQYNTGEHSNLDSGQECSQWTVLNNPKCHIARDEVNVGKFGRTTRFTYGQINSIPTITNPNADDGQYKDTSDTNGFKVEDCGHSMSFVAHSGAAVGKGDSGSIVLHAPSGDWLGLLFGETKTKAALFTPIDLVLRDIEKVTGHKVVEPVFNSKYTNS</sequence>
<name>A0ACC2IGJ0_9PLEO</name>
<dbReference type="EMBL" id="JAPHNI010000200">
    <property type="protein sequence ID" value="KAJ8114330.1"/>
    <property type="molecule type" value="Genomic_DNA"/>
</dbReference>